<comment type="caution">
    <text evidence="1">The sequence shown here is derived from an EMBL/GenBank/DDBJ whole genome shotgun (WGS) entry which is preliminary data.</text>
</comment>
<dbReference type="NCBIfam" id="NF033828">
    <property type="entry name" value="entry_exc2_fam"/>
    <property type="match status" value="1"/>
</dbReference>
<gene>
    <name evidence="1" type="primary">exc2</name>
    <name evidence="1" type="ORF">F3J40_12705</name>
</gene>
<name>A0ABX0RE87_9GAMM</name>
<organism evidence="1 2">
    <name type="scientific">Candidatus Pantoea multigeneris</name>
    <dbReference type="NCBI Taxonomy" id="2608357"/>
    <lineage>
        <taxon>Bacteria</taxon>
        <taxon>Pseudomonadati</taxon>
        <taxon>Pseudomonadota</taxon>
        <taxon>Gammaproteobacteria</taxon>
        <taxon>Enterobacterales</taxon>
        <taxon>Erwiniaceae</taxon>
        <taxon>Pantoea</taxon>
    </lineage>
</organism>
<dbReference type="Proteomes" id="UP001515683">
    <property type="component" value="Unassembled WGS sequence"/>
</dbReference>
<sequence>MISPDNLYSLLFYMDEKMNIKSTALTILIPLLLTACAPKTSVERNASHVAQQIAQLNFDPNMRSLTADNTQRATVFLQQFYDLGKKDHAQGITPAQAQERVNSFRSIDAFAAASQGSTFVSHKYEAEQPKKQAELMLNAATTTYWDGYNGKP</sequence>
<dbReference type="EMBL" id="VWXF01000004">
    <property type="protein sequence ID" value="NIF22458.1"/>
    <property type="molecule type" value="Genomic_DNA"/>
</dbReference>
<reference evidence="1 2" key="1">
    <citation type="journal article" date="2019" name="bioRxiv">
        <title>Bacteria contribute to plant secondary compound degradation in a generalist herbivore system.</title>
        <authorList>
            <person name="Francoeur C.B."/>
            <person name="Khadempour L."/>
            <person name="Moreira-Soto R.D."/>
            <person name="Gotting K."/>
            <person name="Book A.J."/>
            <person name="Pinto-Tomas A.A."/>
            <person name="Keefover-Ring K."/>
            <person name="Currie C.R."/>
        </authorList>
    </citation>
    <scope>NUCLEOTIDE SEQUENCE [LARGE SCALE GENOMIC DNA]</scope>
    <source>
        <strain evidence="1">Acro-835</strain>
    </source>
</reference>
<keyword evidence="1" id="KW-0449">Lipoprotein</keyword>
<evidence type="ECO:0000313" key="1">
    <source>
        <dbReference type="EMBL" id="NIF22458.1"/>
    </source>
</evidence>
<dbReference type="RefSeq" id="WP_167015126.1">
    <property type="nucleotide sequence ID" value="NZ_VWXF01000004.1"/>
</dbReference>
<proteinExistence type="predicted"/>
<accession>A0ABX0RE87</accession>
<evidence type="ECO:0000313" key="2">
    <source>
        <dbReference type="Proteomes" id="UP001515683"/>
    </source>
</evidence>
<keyword evidence="2" id="KW-1185">Reference proteome</keyword>
<protein>
    <submittedName>
        <fullName evidence="1">Exc2 family lipoprotein</fullName>
    </submittedName>
</protein>